<evidence type="ECO:0000313" key="2">
    <source>
        <dbReference type="Proteomes" id="UP001066276"/>
    </source>
</evidence>
<keyword evidence="2" id="KW-1185">Reference proteome</keyword>
<protein>
    <submittedName>
        <fullName evidence="1">Uncharacterized protein</fullName>
    </submittedName>
</protein>
<evidence type="ECO:0000313" key="1">
    <source>
        <dbReference type="EMBL" id="KAJ1162042.1"/>
    </source>
</evidence>
<reference evidence="1" key="1">
    <citation type="journal article" date="2022" name="bioRxiv">
        <title>Sequencing and chromosome-scale assembly of the giantPleurodeles waltlgenome.</title>
        <authorList>
            <person name="Brown T."/>
            <person name="Elewa A."/>
            <person name="Iarovenko S."/>
            <person name="Subramanian E."/>
            <person name="Araus A.J."/>
            <person name="Petzold A."/>
            <person name="Susuki M."/>
            <person name="Suzuki K.-i.T."/>
            <person name="Hayashi T."/>
            <person name="Toyoda A."/>
            <person name="Oliveira C."/>
            <person name="Osipova E."/>
            <person name="Leigh N.D."/>
            <person name="Simon A."/>
            <person name="Yun M.H."/>
        </authorList>
    </citation>
    <scope>NUCLEOTIDE SEQUENCE</scope>
    <source>
        <strain evidence="1">20211129_DDA</strain>
        <tissue evidence="1">Liver</tissue>
    </source>
</reference>
<dbReference type="AlphaFoldDB" id="A0AAV7SBV6"/>
<sequence>MFRASGYRRGADGTINSVRSIDVDRMGGHPAGRVWGGLRELGPESQECLTLVVGNLGEIHCHSDFLVLQQKQALGSRLREDLSRLLMPQEACPPEYVNRGGPTL</sequence>
<organism evidence="1 2">
    <name type="scientific">Pleurodeles waltl</name>
    <name type="common">Iberian ribbed newt</name>
    <dbReference type="NCBI Taxonomy" id="8319"/>
    <lineage>
        <taxon>Eukaryota</taxon>
        <taxon>Metazoa</taxon>
        <taxon>Chordata</taxon>
        <taxon>Craniata</taxon>
        <taxon>Vertebrata</taxon>
        <taxon>Euteleostomi</taxon>
        <taxon>Amphibia</taxon>
        <taxon>Batrachia</taxon>
        <taxon>Caudata</taxon>
        <taxon>Salamandroidea</taxon>
        <taxon>Salamandridae</taxon>
        <taxon>Pleurodelinae</taxon>
        <taxon>Pleurodeles</taxon>
    </lineage>
</organism>
<dbReference type="Proteomes" id="UP001066276">
    <property type="component" value="Chromosome 4_2"/>
</dbReference>
<name>A0AAV7SBV6_PLEWA</name>
<comment type="caution">
    <text evidence="1">The sequence shown here is derived from an EMBL/GenBank/DDBJ whole genome shotgun (WGS) entry which is preliminary data.</text>
</comment>
<gene>
    <name evidence="1" type="ORF">NDU88_002521</name>
</gene>
<accession>A0AAV7SBV6</accession>
<dbReference type="EMBL" id="JANPWB010000008">
    <property type="protein sequence ID" value="KAJ1162042.1"/>
    <property type="molecule type" value="Genomic_DNA"/>
</dbReference>
<proteinExistence type="predicted"/>